<keyword evidence="1" id="KW-0472">Membrane</keyword>
<evidence type="ECO:0000256" key="1">
    <source>
        <dbReference type="SAM" id="Phobius"/>
    </source>
</evidence>
<dbReference type="Proteomes" id="UP000011668">
    <property type="component" value="Unassembled WGS sequence"/>
</dbReference>
<organism evidence="2 3">
    <name type="scientific">Thanatephorus cucumeris (strain AG1-IA)</name>
    <name type="common">Rice sheath blight fungus</name>
    <name type="synonym">Rhizoctonia solani</name>
    <dbReference type="NCBI Taxonomy" id="983506"/>
    <lineage>
        <taxon>Eukaryota</taxon>
        <taxon>Fungi</taxon>
        <taxon>Dikarya</taxon>
        <taxon>Basidiomycota</taxon>
        <taxon>Agaricomycotina</taxon>
        <taxon>Agaricomycetes</taxon>
        <taxon>Cantharellales</taxon>
        <taxon>Ceratobasidiaceae</taxon>
        <taxon>Rhizoctonia</taxon>
        <taxon>Rhizoctonia solani AG-1</taxon>
    </lineage>
</organism>
<evidence type="ECO:0000313" key="3">
    <source>
        <dbReference type="Proteomes" id="UP000011668"/>
    </source>
</evidence>
<protein>
    <submittedName>
        <fullName evidence="2">Uncharacterized protein</fullName>
    </submittedName>
</protein>
<accession>L8WFZ3</accession>
<sequence length="55" mass="6184">MFSNCIWYSLAGFILTIQPSTTILLFHTEVGRRVAGDDSMLKVITVNELHKFPTA</sequence>
<dbReference type="EMBL" id="AFRT01005847">
    <property type="protein sequence ID" value="ELU35642.1"/>
    <property type="molecule type" value="Genomic_DNA"/>
</dbReference>
<gene>
    <name evidence="2" type="ORF">AG1IA_10328</name>
</gene>
<comment type="caution">
    <text evidence="2">The sequence shown here is derived from an EMBL/GenBank/DDBJ whole genome shotgun (WGS) entry which is preliminary data.</text>
</comment>
<dbReference type="HOGENOM" id="CLU_3034016_0_0_1"/>
<proteinExistence type="predicted"/>
<reference evidence="2 3" key="1">
    <citation type="journal article" date="2013" name="Nat. Commun.">
        <title>The evolution and pathogenic mechanisms of the rice sheath blight pathogen.</title>
        <authorList>
            <person name="Zheng A."/>
            <person name="Lin R."/>
            <person name="Xu L."/>
            <person name="Qin P."/>
            <person name="Tang C."/>
            <person name="Ai P."/>
            <person name="Zhang D."/>
            <person name="Liu Y."/>
            <person name="Sun Z."/>
            <person name="Feng H."/>
            <person name="Wang Y."/>
            <person name="Chen Y."/>
            <person name="Liang X."/>
            <person name="Fu R."/>
            <person name="Li Q."/>
            <person name="Zhang J."/>
            <person name="Yu X."/>
            <person name="Xie Z."/>
            <person name="Ding L."/>
            <person name="Guan P."/>
            <person name="Tang J."/>
            <person name="Liang Y."/>
            <person name="Wang S."/>
            <person name="Deng Q."/>
            <person name="Li S."/>
            <person name="Zhu J."/>
            <person name="Wang L."/>
            <person name="Liu H."/>
            <person name="Li P."/>
        </authorList>
    </citation>
    <scope>NUCLEOTIDE SEQUENCE [LARGE SCALE GENOMIC DNA]</scope>
    <source>
        <strain evidence="3">AG-1 IA</strain>
    </source>
</reference>
<evidence type="ECO:0000313" key="2">
    <source>
        <dbReference type="EMBL" id="ELU35642.1"/>
    </source>
</evidence>
<dbReference type="AlphaFoldDB" id="L8WFZ3"/>
<keyword evidence="1" id="KW-1133">Transmembrane helix</keyword>
<feature type="transmembrane region" description="Helical" evidence="1">
    <location>
        <begin position="6"/>
        <end position="26"/>
    </location>
</feature>
<keyword evidence="1" id="KW-0812">Transmembrane</keyword>
<keyword evidence="3" id="KW-1185">Reference proteome</keyword>
<name>L8WFZ3_THACA</name>